<dbReference type="Proteomes" id="UP000651156">
    <property type="component" value="Unassembled WGS sequence"/>
</dbReference>
<feature type="region of interest" description="Disordered" evidence="1">
    <location>
        <begin position="166"/>
        <end position="191"/>
    </location>
</feature>
<organism evidence="2 3">
    <name type="scientific">Gloeocapsopsis crepidinum LEGE 06123</name>
    <dbReference type="NCBI Taxonomy" id="588587"/>
    <lineage>
        <taxon>Bacteria</taxon>
        <taxon>Bacillati</taxon>
        <taxon>Cyanobacteriota</taxon>
        <taxon>Cyanophyceae</taxon>
        <taxon>Oscillatoriophycideae</taxon>
        <taxon>Chroococcales</taxon>
        <taxon>Chroococcaceae</taxon>
        <taxon>Gloeocapsopsis</taxon>
    </lineage>
</organism>
<keyword evidence="3" id="KW-1185">Reference proteome</keyword>
<evidence type="ECO:0000313" key="2">
    <source>
        <dbReference type="EMBL" id="MBE9191868.1"/>
    </source>
</evidence>
<dbReference type="RefSeq" id="WP_193933124.1">
    <property type="nucleotide sequence ID" value="NZ_JADEWN010000041.1"/>
</dbReference>
<dbReference type="EMBL" id="JADEWN010000041">
    <property type="protein sequence ID" value="MBE9191868.1"/>
    <property type="molecule type" value="Genomic_DNA"/>
</dbReference>
<protein>
    <submittedName>
        <fullName evidence="2">Uncharacterized protein</fullName>
    </submittedName>
</protein>
<gene>
    <name evidence="2" type="ORF">IQ230_16225</name>
</gene>
<accession>A0ABR9UU87</accession>
<sequence length="440" mass="49437">MLATLHAQERTMLQNQHFIHSLIELRDRYQTIVQECASAISHATEQLDRIHALLVDQLVEQQQFAESLLQLRAHYQTRHAQQQSKAQSAKEQIAHINALLADQLILQHNDLQITCQSAPDTHLNGEPASTELSSTVEPKHLDLSRSSGQTSPILVDEALTQLLHENEQQPSQQAPEQSEQSASQDKSEQSVAANFLQKEVVGSAFNRKQDEQQQSESDLPIQLPDTEYSTFFEYPQQLPSPKLHKAPSQFLKTPLLPQYQHLSKSEAVEQLLQENEGSILHLDYIIRAVHGEVEPEDLKAERLRMNDTLRKGVEKGLWEKVPDSPGCYTISLKLIESNSENQDTQSRKQKQTNKSNEQLLARYQNMSFTAAVATVVEENVGEVLTPETVARALYGEIEGKALTKAKAQVGKILWNGAKQGRWKSVPGQLGAYTLQLSTLK</sequence>
<feature type="compositionally biased region" description="Low complexity" evidence="1">
    <location>
        <begin position="168"/>
        <end position="184"/>
    </location>
</feature>
<evidence type="ECO:0000256" key="1">
    <source>
        <dbReference type="SAM" id="MobiDB-lite"/>
    </source>
</evidence>
<proteinExistence type="predicted"/>
<feature type="region of interest" description="Disordered" evidence="1">
    <location>
        <begin position="117"/>
        <end position="150"/>
    </location>
</feature>
<reference evidence="2 3" key="1">
    <citation type="submission" date="2020-10" db="EMBL/GenBank/DDBJ databases">
        <authorList>
            <person name="Castelo-Branco R."/>
            <person name="Eusebio N."/>
            <person name="Adriana R."/>
            <person name="Vieira A."/>
            <person name="Brugerolle De Fraissinette N."/>
            <person name="Rezende De Castro R."/>
            <person name="Schneider M.P."/>
            <person name="Vasconcelos V."/>
            <person name="Leao P.N."/>
        </authorList>
    </citation>
    <scope>NUCLEOTIDE SEQUENCE [LARGE SCALE GENOMIC DNA]</scope>
    <source>
        <strain evidence="2 3">LEGE 06123</strain>
    </source>
</reference>
<comment type="caution">
    <text evidence="2">The sequence shown here is derived from an EMBL/GenBank/DDBJ whole genome shotgun (WGS) entry which is preliminary data.</text>
</comment>
<name>A0ABR9UU87_9CHRO</name>
<evidence type="ECO:0000313" key="3">
    <source>
        <dbReference type="Proteomes" id="UP000651156"/>
    </source>
</evidence>